<protein>
    <submittedName>
        <fullName evidence="4">L-arabinose isomerase</fullName>
    </submittedName>
</protein>
<evidence type="ECO:0000313" key="4">
    <source>
        <dbReference type="EMBL" id="MFD1464345.1"/>
    </source>
</evidence>
<sequence>MLKVPAYKFWFIVGSQALYGEDDLKALEKDARTIVDSLNDSKKLPYPVEFKEVAIDAQTITSAMKEA</sequence>
<keyword evidence="2" id="KW-0119">Carbohydrate metabolism</keyword>
<dbReference type="GO" id="GO:0016853">
    <property type="term" value="F:isomerase activity"/>
    <property type="evidence" value="ECO:0007669"/>
    <property type="project" value="UniProtKB-KW"/>
</dbReference>
<dbReference type="InterPro" id="IPR009015">
    <property type="entry name" value="Fucose_isomerase_N/cen_sf"/>
</dbReference>
<dbReference type="InterPro" id="IPR055389">
    <property type="entry name" value="AraA_N"/>
</dbReference>
<comment type="caution">
    <text evidence="4">The sequence shown here is derived from an EMBL/GenBank/DDBJ whole genome shotgun (WGS) entry which is preliminary data.</text>
</comment>
<keyword evidence="1 4" id="KW-0413">Isomerase</keyword>
<organism evidence="4 5">
    <name type="scientific">Paenibacillus farraposensis</name>
    <dbReference type="NCBI Taxonomy" id="2807095"/>
    <lineage>
        <taxon>Bacteria</taxon>
        <taxon>Bacillati</taxon>
        <taxon>Bacillota</taxon>
        <taxon>Bacilli</taxon>
        <taxon>Bacillales</taxon>
        <taxon>Paenibacillaceae</taxon>
        <taxon>Paenibacillus</taxon>
    </lineage>
</organism>
<evidence type="ECO:0000256" key="1">
    <source>
        <dbReference type="ARBA" id="ARBA00023235"/>
    </source>
</evidence>
<evidence type="ECO:0000256" key="2">
    <source>
        <dbReference type="ARBA" id="ARBA00023277"/>
    </source>
</evidence>
<feature type="domain" description="L-arabinose isomerase N-terminal" evidence="3">
    <location>
        <begin position="7"/>
        <end position="67"/>
    </location>
</feature>
<dbReference type="EMBL" id="JBHTNZ010000173">
    <property type="protein sequence ID" value="MFD1464345.1"/>
    <property type="molecule type" value="Genomic_DNA"/>
</dbReference>
<evidence type="ECO:0000259" key="3">
    <source>
        <dbReference type="Pfam" id="PF02610"/>
    </source>
</evidence>
<keyword evidence="5" id="KW-1185">Reference proteome</keyword>
<dbReference type="Gene3D" id="3.40.50.10940">
    <property type="match status" value="1"/>
</dbReference>
<dbReference type="Pfam" id="PF02610">
    <property type="entry name" value="AraA_N"/>
    <property type="match status" value="1"/>
</dbReference>
<dbReference type="Proteomes" id="UP001597340">
    <property type="component" value="Unassembled WGS sequence"/>
</dbReference>
<name>A0ABW4DI29_9BACL</name>
<dbReference type="SUPFAM" id="SSF53743">
    <property type="entry name" value="FucI/AraA N-terminal and middle domains"/>
    <property type="match status" value="1"/>
</dbReference>
<dbReference type="InterPro" id="IPR038583">
    <property type="entry name" value="AraA_N_sf"/>
</dbReference>
<feature type="non-terminal residue" evidence="4">
    <location>
        <position position="67"/>
    </location>
</feature>
<gene>
    <name evidence="4" type="ORF">ACFQ5D_24265</name>
</gene>
<proteinExistence type="predicted"/>
<reference evidence="5" key="1">
    <citation type="journal article" date="2019" name="Int. J. Syst. Evol. Microbiol.">
        <title>The Global Catalogue of Microorganisms (GCM) 10K type strain sequencing project: providing services to taxonomists for standard genome sequencing and annotation.</title>
        <authorList>
            <consortium name="The Broad Institute Genomics Platform"/>
            <consortium name="The Broad Institute Genome Sequencing Center for Infectious Disease"/>
            <person name="Wu L."/>
            <person name="Ma J."/>
        </authorList>
    </citation>
    <scope>NUCLEOTIDE SEQUENCE [LARGE SCALE GENOMIC DNA]</scope>
    <source>
        <strain evidence="5">CCM 9147</strain>
    </source>
</reference>
<evidence type="ECO:0000313" key="5">
    <source>
        <dbReference type="Proteomes" id="UP001597340"/>
    </source>
</evidence>
<accession>A0ABW4DI29</accession>